<gene>
    <name evidence="1" type="ORF">ETI04_01050</name>
</gene>
<dbReference type="Proteomes" id="UP000294865">
    <property type="component" value="Unassembled WGS sequence"/>
</dbReference>
<organism evidence="1 2">
    <name type="scientific">Macrococcoides canis</name>
    <dbReference type="NCBI Taxonomy" id="1855823"/>
    <lineage>
        <taxon>Bacteria</taxon>
        <taxon>Bacillati</taxon>
        <taxon>Bacillota</taxon>
        <taxon>Bacilli</taxon>
        <taxon>Bacillales</taxon>
        <taxon>Staphylococcaceae</taxon>
        <taxon>Macrococcoides</taxon>
    </lineage>
</organism>
<sequence>MAMSLIKTKVKTFEDNRLDELEQEINEFTNGVDGKVLNIDIKPFDSLGYGLCYLGIVTYHDLSLFKVGDDE</sequence>
<dbReference type="AlphaFoldDB" id="A0A4R6C6P2"/>
<evidence type="ECO:0000313" key="2">
    <source>
        <dbReference type="Proteomes" id="UP000294865"/>
    </source>
</evidence>
<name>A0A4R6C6P2_9STAP</name>
<protein>
    <submittedName>
        <fullName evidence="1">DUF2536 family protein</fullName>
    </submittedName>
</protein>
<reference evidence="1 2" key="1">
    <citation type="submission" date="2019-01" db="EMBL/GenBank/DDBJ databases">
        <title>Draft genome sequences of Macrococcus caseolyticus, Macrococcus canis, Macrococcus bohemicus and Macrococcus goetzii.</title>
        <authorList>
            <person name="Mazhar S."/>
            <person name="Altermann E."/>
            <person name="Hill C."/>
            <person name="Mcauliffe O."/>
        </authorList>
    </citation>
    <scope>NUCLEOTIDE SEQUENCE [LARGE SCALE GENOMIC DNA]</scope>
    <source>
        <strain evidence="1 2">DPC7162</strain>
    </source>
</reference>
<proteinExistence type="predicted"/>
<comment type="caution">
    <text evidence="1">The sequence shown here is derived from an EMBL/GenBank/DDBJ whole genome shotgun (WGS) entry which is preliminary data.</text>
</comment>
<accession>A0A4R6C6P2</accession>
<dbReference type="EMBL" id="SDQG01000001">
    <property type="protein sequence ID" value="TDM18106.1"/>
    <property type="molecule type" value="Genomic_DNA"/>
</dbReference>
<evidence type="ECO:0000313" key="1">
    <source>
        <dbReference type="EMBL" id="TDM18106.1"/>
    </source>
</evidence>